<dbReference type="Pfam" id="PF01926">
    <property type="entry name" value="MMR_HSR1"/>
    <property type="match status" value="1"/>
</dbReference>
<dbReference type="PROSITE" id="PS51710">
    <property type="entry name" value="G_OBG"/>
    <property type="match status" value="1"/>
</dbReference>
<dbReference type="RefSeq" id="XP_027204691.1">
    <property type="nucleotide sequence ID" value="XM_027348890.1"/>
</dbReference>
<dbReference type="InterPro" id="IPR006073">
    <property type="entry name" value="GTP-bd"/>
</dbReference>
<keyword evidence="5" id="KW-1185">Reference proteome</keyword>
<evidence type="ECO:0000256" key="2">
    <source>
        <dbReference type="ARBA" id="ARBA00023134"/>
    </source>
</evidence>
<dbReference type="Gene3D" id="3.40.50.300">
    <property type="entry name" value="P-loop containing nucleotide triphosphate hydrolases"/>
    <property type="match status" value="1"/>
</dbReference>
<dbReference type="FunCoup" id="A0A6P6YIY2">
    <property type="interactions" value="721"/>
</dbReference>
<evidence type="ECO:0000259" key="3">
    <source>
        <dbReference type="PROSITE" id="PS51710"/>
    </source>
</evidence>
<dbReference type="Gene3D" id="2.70.210.12">
    <property type="entry name" value="GTP1/OBG domain"/>
    <property type="match status" value="1"/>
</dbReference>
<dbReference type="OrthoDB" id="347018at2759"/>
<dbReference type="OMA" id="KNICNES"/>
<dbReference type="GO" id="GO:0005739">
    <property type="term" value="C:mitochondrion"/>
    <property type="evidence" value="ECO:0007669"/>
    <property type="project" value="TreeGrafter"/>
</dbReference>
<name>A0A6P6YIY2_DERPT</name>
<gene>
    <name evidence="6" type="primary">LOC113798370</name>
</gene>
<dbReference type="InterPro" id="IPR036726">
    <property type="entry name" value="GTP1_OBG_dom_sf"/>
</dbReference>
<proteinExistence type="predicted"/>
<dbReference type="GO" id="GO:0042254">
    <property type="term" value="P:ribosome biogenesis"/>
    <property type="evidence" value="ECO:0007669"/>
    <property type="project" value="UniProtKB-UniRule"/>
</dbReference>
<evidence type="ECO:0000313" key="6">
    <source>
        <dbReference type="RefSeq" id="XP_027204691.1"/>
    </source>
</evidence>
<dbReference type="PANTHER" id="PTHR11702:SF43">
    <property type="entry name" value="GTP-BINDING PROTEIN 10"/>
    <property type="match status" value="1"/>
</dbReference>
<keyword evidence="1" id="KW-0547">Nucleotide-binding</keyword>
<dbReference type="PANTHER" id="PTHR11702">
    <property type="entry name" value="DEVELOPMENTALLY REGULATED GTP-BINDING PROTEIN-RELATED"/>
    <property type="match status" value="1"/>
</dbReference>
<dbReference type="InterPro" id="IPR027417">
    <property type="entry name" value="P-loop_NTPase"/>
</dbReference>
<keyword evidence="2" id="KW-0342">GTP-binding</keyword>
<dbReference type="InterPro" id="IPR006169">
    <property type="entry name" value="GTP1_OBG_dom"/>
</dbReference>
<organism evidence="5 6">
    <name type="scientific">Dermatophagoides pteronyssinus</name>
    <name type="common">European house dust mite</name>
    <dbReference type="NCBI Taxonomy" id="6956"/>
    <lineage>
        <taxon>Eukaryota</taxon>
        <taxon>Metazoa</taxon>
        <taxon>Ecdysozoa</taxon>
        <taxon>Arthropoda</taxon>
        <taxon>Chelicerata</taxon>
        <taxon>Arachnida</taxon>
        <taxon>Acari</taxon>
        <taxon>Acariformes</taxon>
        <taxon>Sarcoptiformes</taxon>
        <taxon>Astigmata</taxon>
        <taxon>Psoroptidia</taxon>
        <taxon>Analgoidea</taxon>
        <taxon>Pyroglyphidae</taxon>
        <taxon>Dermatophagoidinae</taxon>
        <taxon>Dermatophagoides</taxon>
    </lineage>
</organism>
<feature type="domain" description="Obg" evidence="4">
    <location>
        <begin position="44"/>
        <end position="178"/>
    </location>
</feature>
<dbReference type="InParanoid" id="A0A6P6YIY2"/>
<reference evidence="6" key="1">
    <citation type="submission" date="2025-08" db="UniProtKB">
        <authorList>
            <consortium name="RefSeq"/>
        </authorList>
    </citation>
    <scope>IDENTIFICATION</scope>
    <source>
        <strain evidence="6">Airmid</strain>
    </source>
</reference>
<dbReference type="CDD" id="cd01898">
    <property type="entry name" value="Obg"/>
    <property type="match status" value="1"/>
</dbReference>
<dbReference type="InterPro" id="IPR045086">
    <property type="entry name" value="OBG_GTPase"/>
</dbReference>
<dbReference type="SUPFAM" id="SSF52540">
    <property type="entry name" value="P-loop containing nucleoside triphosphate hydrolases"/>
    <property type="match status" value="1"/>
</dbReference>
<dbReference type="Proteomes" id="UP000515146">
    <property type="component" value="Unplaced"/>
</dbReference>
<evidence type="ECO:0000313" key="5">
    <source>
        <dbReference type="Proteomes" id="UP000515146"/>
    </source>
</evidence>
<protein>
    <submittedName>
        <fullName evidence="6">GTP-binding protein 10-like</fullName>
    </submittedName>
</protein>
<evidence type="ECO:0000256" key="1">
    <source>
        <dbReference type="ARBA" id="ARBA00022741"/>
    </source>
</evidence>
<feature type="domain" description="OBG-type G" evidence="3">
    <location>
        <begin position="179"/>
        <end position="446"/>
    </location>
</feature>
<dbReference type="PRINTS" id="PR00326">
    <property type="entry name" value="GTP1OBG"/>
</dbReference>
<dbReference type="GO" id="GO:0005525">
    <property type="term" value="F:GTP binding"/>
    <property type="evidence" value="ECO:0007669"/>
    <property type="project" value="UniProtKB-KW"/>
</dbReference>
<dbReference type="Pfam" id="PF01018">
    <property type="entry name" value="GTP1_OBG"/>
    <property type="match status" value="1"/>
</dbReference>
<evidence type="ECO:0000259" key="4">
    <source>
        <dbReference type="PROSITE" id="PS51883"/>
    </source>
</evidence>
<sequence>MFNLRNSLFFRVFYITKVFNSTSALPHNQLIESTGRIFVKDKYRKFIDQIRITVSGGAGGNGYPKFQGLGGNGGNVCLVANANVKLNDLQKSNARFRAGDGQHSSRNSVIGQNGKDLEIKVPVGITVIVDEYKKEIAHLDQPGDKVIVAFGGRGGDKTNSYFGTKGQKMAIKLDLKLLADVGLVGYPNAGKSTLLRALSRASPKIANYPFTTIQPNLGVIEYDPPKAVQLYNDRSKVKDKSEFYDQDYRRITVADLPGLIEGAHRNIGLGHKFLKHIVRTNLLLFVVDIDGFRNSGGRHYHRSWCSHEPIEVIQSLINEIDLFDEEILEQKSSILAITKLDNSEKREQFNRFIEILQQTNLNIPSTVEKENLIKKSNKQSSMNVNSDNSNQQSIEHHMINDNDTTLIMDHNPPDPTGYKFDKIIGISSLTGYNIDQLKGLIRKLIDMNAENNRQCKLKMQNC</sequence>
<accession>A0A6P6YIY2</accession>
<dbReference type="PROSITE" id="PS51883">
    <property type="entry name" value="OBG"/>
    <property type="match status" value="1"/>
</dbReference>
<dbReference type="KEGG" id="dpte:113798370"/>
<dbReference type="AlphaFoldDB" id="A0A6P6YIY2"/>
<dbReference type="InterPro" id="IPR031167">
    <property type="entry name" value="G_OBG"/>
</dbReference>
<dbReference type="SUPFAM" id="SSF82051">
    <property type="entry name" value="Obg GTP-binding protein N-terminal domain"/>
    <property type="match status" value="1"/>
</dbReference>
<dbReference type="GO" id="GO:0003924">
    <property type="term" value="F:GTPase activity"/>
    <property type="evidence" value="ECO:0007669"/>
    <property type="project" value="InterPro"/>
</dbReference>